<reference evidence="1 2" key="1">
    <citation type="submission" date="2013-04" db="EMBL/GenBank/DDBJ databases">
        <title>The Genome Sequence of Propionimicrobium lymphophilum ACS-093-V-SCH5.</title>
        <authorList>
            <consortium name="The Broad Institute Genomics Platform"/>
            <person name="Earl A."/>
            <person name="Ward D."/>
            <person name="Feldgarden M."/>
            <person name="Gevers D."/>
            <person name="Saerens B."/>
            <person name="Vaneechoutte M."/>
            <person name="Walker B."/>
            <person name="Young S."/>
            <person name="Zeng Q."/>
            <person name="Gargeya S."/>
            <person name="Fitzgerald M."/>
            <person name="Haas B."/>
            <person name="Abouelleil A."/>
            <person name="Allen A.W."/>
            <person name="Alvarado L."/>
            <person name="Arachchi H.M."/>
            <person name="Berlin A.M."/>
            <person name="Chapman S.B."/>
            <person name="Gainer-Dewar J."/>
            <person name="Goldberg J."/>
            <person name="Griggs A."/>
            <person name="Gujja S."/>
            <person name="Hansen M."/>
            <person name="Howarth C."/>
            <person name="Imamovic A."/>
            <person name="Ireland A."/>
            <person name="Larimer J."/>
            <person name="McCowan C."/>
            <person name="Murphy C."/>
            <person name="Pearson M."/>
            <person name="Poon T.W."/>
            <person name="Priest M."/>
            <person name="Roberts A."/>
            <person name="Saif S."/>
            <person name="Shea T."/>
            <person name="Sisk P."/>
            <person name="Sykes S."/>
            <person name="Wortman J."/>
            <person name="Nusbaum C."/>
            <person name="Birren B."/>
        </authorList>
    </citation>
    <scope>NUCLEOTIDE SEQUENCE [LARGE SCALE GENOMIC DNA]</scope>
    <source>
        <strain evidence="1 2">ACS-093-V-SCH5</strain>
    </source>
</reference>
<accession>S2WZH9</accession>
<organism evidence="1 2">
    <name type="scientific">Propionimicrobium lymphophilum ACS-093-V-SCH5</name>
    <dbReference type="NCBI Taxonomy" id="883161"/>
    <lineage>
        <taxon>Bacteria</taxon>
        <taxon>Bacillati</taxon>
        <taxon>Actinomycetota</taxon>
        <taxon>Actinomycetes</taxon>
        <taxon>Propionibacteriales</taxon>
        <taxon>Propionibacteriaceae</taxon>
        <taxon>Propionimicrobium</taxon>
    </lineage>
</organism>
<sequence>MMDGPLYDVEDLADTGIDKEFDSRAEAEEWVTQNYELLEELGVEAVSLYEGEELLYKMALAAE</sequence>
<dbReference type="AlphaFoldDB" id="S2WZH9"/>
<name>S2WZH9_9ACTN</name>
<dbReference type="EMBL" id="AGZR01000005">
    <property type="protein sequence ID" value="EPD33119.1"/>
    <property type="molecule type" value="Genomic_DNA"/>
</dbReference>
<keyword evidence="2" id="KW-1185">Reference proteome</keyword>
<dbReference type="STRING" id="883161.HMPREF9306_00650"/>
<dbReference type="Proteomes" id="UP000014417">
    <property type="component" value="Unassembled WGS sequence"/>
</dbReference>
<protein>
    <submittedName>
        <fullName evidence="1">Uncharacterized protein</fullName>
    </submittedName>
</protein>
<gene>
    <name evidence="1" type="ORF">HMPREF9306_00650</name>
</gene>
<dbReference type="PATRIC" id="fig|883161.3.peg.651"/>
<evidence type="ECO:0000313" key="1">
    <source>
        <dbReference type="EMBL" id="EPD33119.1"/>
    </source>
</evidence>
<comment type="caution">
    <text evidence="1">The sequence shown here is derived from an EMBL/GenBank/DDBJ whole genome shotgun (WGS) entry which is preliminary data.</text>
</comment>
<proteinExistence type="predicted"/>
<dbReference type="HOGENOM" id="CLU_2882316_0_0_11"/>
<evidence type="ECO:0000313" key="2">
    <source>
        <dbReference type="Proteomes" id="UP000014417"/>
    </source>
</evidence>